<sequence>MSVETRAQARTNLLLAASRYETALRELRAASELMRDVVDDGVGMDGERRELYAIRTRVDEAKARLRSPALASSVDFAPRVTDGGSHVR</sequence>
<dbReference type="OrthoDB" id="9955815at2"/>
<dbReference type="AlphaFoldDB" id="L7UBN7"/>
<keyword evidence="2" id="KW-1185">Reference proteome</keyword>
<dbReference type="EMBL" id="CP004025">
    <property type="protein sequence ID" value="AGC45448.1"/>
    <property type="molecule type" value="Genomic_DNA"/>
</dbReference>
<organism evidence="1 2">
    <name type="scientific">Myxococcus stipitatus (strain DSM 14675 / JCM 12634 / Mx s8)</name>
    <dbReference type="NCBI Taxonomy" id="1278073"/>
    <lineage>
        <taxon>Bacteria</taxon>
        <taxon>Pseudomonadati</taxon>
        <taxon>Myxococcota</taxon>
        <taxon>Myxococcia</taxon>
        <taxon>Myxococcales</taxon>
        <taxon>Cystobacterineae</taxon>
        <taxon>Myxococcaceae</taxon>
        <taxon>Myxococcus</taxon>
    </lineage>
</organism>
<protein>
    <submittedName>
        <fullName evidence="1">Uncharacterized protein</fullName>
    </submittedName>
</protein>
<evidence type="ECO:0000313" key="1">
    <source>
        <dbReference type="EMBL" id="AGC45448.1"/>
    </source>
</evidence>
<dbReference type="KEGG" id="msd:MYSTI_04148"/>
<accession>L7UBN7</accession>
<dbReference type="Proteomes" id="UP000011131">
    <property type="component" value="Chromosome"/>
</dbReference>
<name>L7UBN7_MYXSD</name>
<dbReference type="HOGENOM" id="CLU_2465804_0_0_7"/>
<evidence type="ECO:0000313" key="2">
    <source>
        <dbReference type="Proteomes" id="UP000011131"/>
    </source>
</evidence>
<dbReference type="STRING" id="1278073.MYSTI_04148"/>
<proteinExistence type="predicted"/>
<reference evidence="1 2" key="1">
    <citation type="journal article" date="2013" name="Genome Announc.">
        <title>Complete genome sequence of Myxococcus stipitatus strain DSM 14675, a fruiting myxobacterium.</title>
        <authorList>
            <person name="Huntley S."/>
            <person name="Kneip S."/>
            <person name="Treuner-Lange A."/>
            <person name="Sogaard-Andersen L."/>
        </authorList>
    </citation>
    <scope>NUCLEOTIDE SEQUENCE [LARGE SCALE GENOMIC DNA]</scope>
    <source>
        <strain evidence="2">DSM 14675 / JCM 12634 / Mx s8</strain>
    </source>
</reference>
<gene>
    <name evidence="1" type="ordered locus">MYSTI_04148</name>
</gene>
<dbReference type="RefSeq" id="WP_015349708.1">
    <property type="nucleotide sequence ID" value="NC_020126.1"/>
</dbReference>